<protein>
    <recommendedName>
        <fullName evidence="1">Gfd2/YDR514C-like C-terminal domain-containing protein</fullName>
    </recommendedName>
</protein>
<dbReference type="OrthoDB" id="5953249at2759"/>
<gene>
    <name evidence="2" type="ORF">WICANDRAFT_100867</name>
</gene>
<dbReference type="InterPro" id="IPR036397">
    <property type="entry name" value="RNaseH_sf"/>
</dbReference>
<feature type="domain" description="Gfd2/YDR514C-like C-terminal" evidence="1">
    <location>
        <begin position="141"/>
        <end position="312"/>
    </location>
</feature>
<keyword evidence="3" id="KW-1185">Reference proteome</keyword>
<sequence>MEYKPYHQSDTDIKFIDNGYKLYWNEANVIQLAKEDRIKISSGETVMESSEESPSPSIEAASMVKVAPTTVRLVSALKSDLLDTPMLKCSKQMIDRRKKKVHKYLKKVKSERMNHPILSNDTVFNYVSDVIKTVNSQNALFFSIDCEFTTDGKIPKEIGISIFDSRKQHLSVFPHFKNIHVIVKEHYDEEKRSAQTFLGGSSIILTETETIHFLQTLIDAFFPEDINELNGSIPAAFVFQSYATDLKGLHNLGVKFPKKFMVMDTFYLYCATHGSKLETSTLAGMLNRFNIPHSYLHNAGNDAYYTMLLLLKLANPNFRIQNGIDNYMNELKYEHDWRYDLYQKDDKRKFLDTFKDRDIDQWNIYEFSVPKVRQNSKATLRTVYGTRYKYNRDDK</sequence>
<dbReference type="Proteomes" id="UP000094112">
    <property type="component" value="Unassembled WGS sequence"/>
</dbReference>
<organism evidence="2 3">
    <name type="scientific">Wickerhamomyces anomalus (strain ATCC 58044 / CBS 1984 / NCYC 433 / NRRL Y-366-8)</name>
    <name type="common">Yeast</name>
    <name type="synonym">Hansenula anomala</name>
    <dbReference type="NCBI Taxonomy" id="683960"/>
    <lineage>
        <taxon>Eukaryota</taxon>
        <taxon>Fungi</taxon>
        <taxon>Dikarya</taxon>
        <taxon>Ascomycota</taxon>
        <taxon>Saccharomycotina</taxon>
        <taxon>Saccharomycetes</taxon>
        <taxon>Phaffomycetales</taxon>
        <taxon>Wickerhamomycetaceae</taxon>
        <taxon>Wickerhamomyces</taxon>
    </lineage>
</organism>
<dbReference type="GeneID" id="30197554"/>
<accession>A0A1E3P0F4</accession>
<evidence type="ECO:0000313" key="3">
    <source>
        <dbReference type="Proteomes" id="UP000094112"/>
    </source>
</evidence>
<dbReference type="STRING" id="683960.A0A1E3P0F4"/>
<dbReference type="PANTHER" id="PTHR28083">
    <property type="entry name" value="GOOD FOR FULL DBP5 ACTIVITY PROTEIN 2"/>
    <property type="match status" value="1"/>
</dbReference>
<dbReference type="Pfam" id="PF21762">
    <property type="entry name" value="DEDDh_C"/>
    <property type="match status" value="1"/>
</dbReference>
<dbReference type="GO" id="GO:0003676">
    <property type="term" value="F:nucleic acid binding"/>
    <property type="evidence" value="ECO:0007669"/>
    <property type="project" value="InterPro"/>
</dbReference>
<proteinExistence type="predicted"/>
<dbReference type="SUPFAM" id="SSF53098">
    <property type="entry name" value="Ribonuclease H-like"/>
    <property type="match status" value="1"/>
</dbReference>
<reference evidence="2 3" key="1">
    <citation type="journal article" date="2016" name="Proc. Natl. Acad. Sci. U.S.A.">
        <title>Comparative genomics of biotechnologically important yeasts.</title>
        <authorList>
            <person name="Riley R."/>
            <person name="Haridas S."/>
            <person name="Wolfe K.H."/>
            <person name="Lopes M.R."/>
            <person name="Hittinger C.T."/>
            <person name="Goeker M."/>
            <person name="Salamov A.A."/>
            <person name="Wisecaver J.H."/>
            <person name="Long T.M."/>
            <person name="Calvey C.H."/>
            <person name="Aerts A.L."/>
            <person name="Barry K.W."/>
            <person name="Choi C."/>
            <person name="Clum A."/>
            <person name="Coughlan A.Y."/>
            <person name="Deshpande S."/>
            <person name="Douglass A.P."/>
            <person name="Hanson S.J."/>
            <person name="Klenk H.-P."/>
            <person name="LaButti K.M."/>
            <person name="Lapidus A."/>
            <person name="Lindquist E.A."/>
            <person name="Lipzen A.M."/>
            <person name="Meier-Kolthoff J.P."/>
            <person name="Ohm R.A."/>
            <person name="Otillar R.P."/>
            <person name="Pangilinan J.L."/>
            <person name="Peng Y."/>
            <person name="Rokas A."/>
            <person name="Rosa C.A."/>
            <person name="Scheuner C."/>
            <person name="Sibirny A.A."/>
            <person name="Slot J.C."/>
            <person name="Stielow J.B."/>
            <person name="Sun H."/>
            <person name="Kurtzman C.P."/>
            <person name="Blackwell M."/>
            <person name="Grigoriev I.V."/>
            <person name="Jeffries T.W."/>
        </authorList>
    </citation>
    <scope>NUCLEOTIDE SEQUENCE [LARGE SCALE GENOMIC DNA]</scope>
    <source>
        <strain evidence="3">ATCC 58044 / CBS 1984 / NCYC 433 / NRRL Y-366-8</strain>
    </source>
</reference>
<dbReference type="RefSeq" id="XP_019038128.1">
    <property type="nucleotide sequence ID" value="XM_019180308.1"/>
</dbReference>
<dbReference type="PANTHER" id="PTHR28083:SF1">
    <property type="entry name" value="GOOD FOR FULL DBP5 ACTIVITY PROTEIN 2"/>
    <property type="match status" value="1"/>
</dbReference>
<dbReference type="Gene3D" id="3.30.420.10">
    <property type="entry name" value="Ribonuclease H-like superfamily/Ribonuclease H"/>
    <property type="match status" value="1"/>
</dbReference>
<dbReference type="AlphaFoldDB" id="A0A1E3P0F4"/>
<dbReference type="InterPro" id="IPR048519">
    <property type="entry name" value="Gfd2/YDR514C-like_C"/>
</dbReference>
<dbReference type="InterPro" id="IPR012337">
    <property type="entry name" value="RNaseH-like_sf"/>
</dbReference>
<evidence type="ECO:0000259" key="1">
    <source>
        <dbReference type="Pfam" id="PF21762"/>
    </source>
</evidence>
<dbReference type="EMBL" id="KV454211">
    <property type="protein sequence ID" value="ODQ58921.1"/>
    <property type="molecule type" value="Genomic_DNA"/>
</dbReference>
<evidence type="ECO:0000313" key="2">
    <source>
        <dbReference type="EMBL" id="ODQ58921.1"/>
    </source>
</evidence>
<dbReference type="InterPro" id="IPR040151">
    <property type="entry name" value="Gfd2/YDR514C-like"/>
</dbReference>
<dbReference type="GO" id="GO:0005634">
    <property type="term" value="C:nucleus"/>
    <property type="evidence" value="ECO:0007669"/>
    <property type="project" value="TreeGrafter"/>
</dbReference>
<name>A0A1E3P0F4_WICAA</name>